<gene>
    <name evidence="1" type="ORF">QLQ22_06545</name>
</gene>
<organism evidence="1 2">
    <name type="scientific">Metabacillus hrfriensis</name>
    <dbReference type="NCBI Taxonomy" id="3048891"/>
    <lineage>
        <taxon>Bacteria</taxon>
        <taxon>Bacillati</taxon>
        <taxon>Bacillota</taxon>
        <taxon>Bacilli</taxon>
        <taxon>Bacillales</taxon>
        <taxon>Bacillaceae</taxon>
        <taxon>Metabacillus</taxon>
    </lineage>
</organism>
<dbReference type="EMBL" id="CP126116">
    <property type="protein sequence ID" value="WHZ58994.1"/>
    <property type="molecule type" value="Genomic_DNA"/>
</dbReference>
<protein>
    <submittedName>
        <fullName evidence="1">Helix-turn-helix domain-containing protein</fullName>
    </submittedName>
</protein>
<dbReference type="Proteomes" id="UP001226091">
    <property type="component" value="Chromosome"/>
</dbReference>
<accession>A0ACD4REY6</accession>
<name>A0ACD4REY6_9BACI</name>
<evidence type="ECO:0000313" key="1">
    <source>
        <dbReference type="EMBL" id="WHZ58994.1"/>
    </source>
</evidence>
<sequence length="249" mass="29189">MKKTIEFFACPETYKKLQLFSTCEELDASIYNHLKDENNRLTKTMIEVLKLIGRYSLKYMGVSFLSKNKIGELTGKSRRTVIRVCQKLEEFGMIRQYALKRKSDNQQTSNAIVILPHQQKQNVTQERLQIVTPISHPSLSIKTELKTYPEIEPLSPFQTFQHMCHCFIEDQKLISRMYGIYQAHIVHLKDIYIEKTLLSIGIEAAKIAFQAVKRKKIRSISGYFNGVLNQLLDRLYFEDMEENYWCCND</sequence>
<keyword evidence="2" id="KW-1185">Reference proteome</keyword>
<evidence type="ECO:0000313" key="2">
    <source>
        <dbReference type="Proteomes" id="UP001226091"/>
    </source>
</evidence>
<proteinExistence type="predicted"/>
<reference evidence="2" key="1">
    <citation type="journal article" date="2025" name="Aquaculture">
        <title>Assessment of the bioflocculant production and safety properties of Metabacillus hrfriensis sp. nov. based on phenotypic and whole-genome sequencing analysis.</title>
        <authorList>
            <person name="Zhang R."/>
            <person name="Zhao Z."/>
            <person name="Luo L."/>
            <person name="Wang S."/>
            <person name="Guo K."/>
            <person name="Xu W."/>
        </authorList>
    </citation>
    <scope>NUCLEOTIDE SEQUENCE [LARGE SCALE GENOMIC DNA]</scope>
    <source>
        <strain evidence="2">CT-WN-B3</strain>
    </source>
</reference>